<evidence type="ECO:0000313" key="13">
    <source>
        <dbReference type="Proteomes" id="UP000190683"/>
    </source>
</evidence>
<dbReference type="InterPro" id="IPR046886">
    <property type="entry name" value="RsmE_MTase_dom"/>
</dbReference>
<comment type="function">
    <text evidence="8 10">Specifically methylates the N3 position of the uracil ring of uridine 1498 (m3U1498) in 16S rRNA. Acts on the fully assembled 30S ribosomal subunit.</text>
</comment>
<evidence type="ECO:0000256" key="10">
    <source>
        <dbReference type="PIRNR" id="PIRNR015601"/>
    </source>
</evidence>
<protein>
    <recommendedName>
        <fullName evidence="10">Ribosomal RNA small subunit methyltransferase E</fullName>
        <ecNumber evidence="10">2.1.1.193</ecNumber>
    </recommendedName>
</protein>
<dbReference type="NCBIfam" id="TIGR00046">
    <property type="entry name" value="RsmE family RNA methyltransferase"/>
    <property type="match status" value="1"/>
</dbReference>
<dbReference type="STRING" id="573983.B0681_00095"/>
<keyword evidence="6 10" id="KW-0808">Transferase</keyword>
<evidence type="ECO:0000256" key="4">
    <source>
        <dbReference type="ARBA" id="ARBA00022552"/>
    </source>
</evidence>
<dbReference type="RefSeq" id="WP_078316728.1">
    <property type="nucleotide sequence ID" value="NZ_MUYV01000001.1"/>
</dbReference>
<dbReference type="Proteomes" id="UP000190683">
    <property type="component" value="Unassembled WGS sequence"/>
</dbReference>
<dbReference type="PANTHER" id="PTHR30027:SF3">
    <property type="entry name" value="16S RRNA (URACIL(1498)-N(3))-METHYLTRANSFERASE"/>
    <property type="match status" value="1"/>
</dbReference>
<evidence type="ECO:0000256" key="6">
    <source>
        <dbReference type="ARBA" id="ARBA00022679"/>
    </source>
</evidence>
<dbReference type="AlphaFoldDB" id="A0A1T0CVF9"/>
<dbReference type="InterPro" id="IPR029028">
    <property type="entry name" value="Alpha/beta_knot_MTases"/>
</dbReference>
<evidence type="ECO:0000256" key="7">
    <source>
        <dbReference type="ARBA" id="ARBA00022691"/>
    </source>
</evidence>
<dbReference type="InterPro" id="IPR029026">
    <property type="entry name" value="tRNA_m1G_MTases_N"/>
</dbReference>
<evidence type="ECO:0000256" key="1">
    <source>
        <dbReference type="ARBA" id="ARBA00004496"/>
    </source>
</evidence>
<dbReference type="EC" id="2.1.1.193" evidence="10"/>
<dbReference type="EMBL" id="MUYV01000001">
    <property type="protein sequence ID" value="OOS26338.1"/>
    <property type="molecule type" value="Genomic_DNA"/>
</dbReference>
<dbReference type="GO" id="GO:0070475">
    <property type="term" value="P:rRNA base methylation"/>
    <property type="evidence" value="ECO:0007669"/>
    <property type="project" value="TreeGrafter"/>
</dbReference>
<dbReference type="PANTHER" id="PTHR30027">
    <property type="entry name" value="RIBOSOMAL RNA SMALL SUBUNIT METHYLTRANSFERASE E"/>
    <property type="match status" value="1"/>
</dbReference>
<comment type="subcellular location">
    <subcellularLocation>
        <location evidence="1 10">Cytoplasm</location>
    </subcellularLocation>
</comment>
<dbReference type="PIRSF" id="PIRSF015601">
    <property type="entry name" value="MTase_slr0722"/>
    <property type="match status" value="1"/>
</dbReference>
<dbReference type="InterPro" id="IPR006700">
    <property type="entry name" value="RsmE"/>
</dbReference>
<proteinExistence type="inferred from homology"/>
<dbReference type="Gene3D" id="3.40.1280.10">
    <property type="match status" value="1"/>
</dbReference>
<keyword evidence="7 10" id="KW-0949">S-adenosyl-L-methionine</keyword>
<comment type="catalytic activity">
    <reaction evidence="9 10">
        <text>uridine(1498) in 16S rRNA + S-adenosyl-L-methionine = N(3)-methyluridine(1498) in 16S rRNA + S-adenosyl-L-homocysteine + H(+)</text>
        <dbReference type="Rhea" id="RHEA:42920"/>
        <dbReference type="Rhea" id="RHEA-COMP:10283"/>
        <dbReference type="Rhea" id="RHEA-COMP:10284"/>
        <dbReference type="ChEBI" id="CHEBI:15378"/>
        <dbReference type="ChEBI" id="CHEBI:57856"/>
        <dbReference type="ChEBI" id="CHEBI:59789"/>
        <dbReference type="ChEBI" id="CHEBI:65315"/>
        <dbReference type="ChEBI" id="CHEBI:74502"/>
        <dbReference type="EC" id="2.1.1.193"/>
    </reaction>
</comment>
<evidence type="ECO:0000259" key="11">
    <source>
        <dbReference type="Pfam" id="PF04452"/>
    </source>
</evidence>
<dbReference type="GO" id="GO:0005737">
    <property type="term" value="C:cytoplasm"/>
    <property type="evidence" value="ECO:0007669"/>
    <property type="project" value="UniProtKB-SubCell"/>
</dbReference>
<dbReference type="GO" id="GO:0070042">
    <property type="term" value="F:rRNA (uridine-N3-)-methyltransferase activity"/>
    <property type="evidence" value="ECO:0007669"/>
    <property type="project" value="TreeGrafter"/>
</dbReference>
<keyword evidence="4 10" id="KW-0698">rRNA processing</keyword>
<comment type="similarity">
    <text evidence="2 10">Belongs to the RNA methyltransferase RsmE family.</text>
</comment>
<evidence type="ECO:0000256" key="3">
    <source>
        <dbReference type="ARBA" id="ARBA00022490"/>
    </source>
</evidence>
<dbReference type="NCBIfam" id="NF008700">
    <property type="entry name" value="PRK11713.5-4"/>
    <property type="match status" value="1"/>
</dbReference>
<sequence length="237" mass="25612">MNIILLSPNSITGNHARIDDKAAITHIRTVLGAGVDDILKVGCLHGLIGTATITQMDDDSIRLGGLSLDKSPPPKLNLTVILALPRPKVLRRLVMDMTAMGVNRIILINSYRTDKSYWGSPLLNKIDEYIIEGLQQGIDTMPPEIVMAKRFKPFVQDELPTIIGDAKALVAHPYADTSFGVAVQTGLPSVLIVGAEGGFIPYEIELLQSIGVQAVSLGSRILRTEAAVNALLGRWLD</sequence>
<feature type="domain" description="Ribosomal RNA small subunit methyltransferase E methyltransferase" evidence="11">
    <location>
        <begin position="74"/>
        <end position="234"/>
    </location>
</feature>
<accession>A0A1T0CVF9</accession>
<evidence type="ECO:0000256" key="5">
    <source>
        <dbReference type="ARBA" id="ARBA00022603"/>
    </source>
</evidence>
<reference evidence="12 13" key="1">
    <citation type="submission" date="2017-02" db="EMBL/GenBank/DDBJ databases">
        <title>Draft genome sequence of Moraxella porci CCUG 54912T type strain.</title>
        <authorList>
            <person name="Salva-Serra F."/>
            <person name="Engstrom-Jakobsson H."/>
            <person name="Thorell K."/>
            <person name="Jaen-Luchoro D."/>
            <person name="Gonzales-Siles L."/>
            <person name="Karlsson R."/>
            <person name="Yazdan S."/>
            <person name="Boulund F."/>
            <person name="Johnning A."/>
            <person name="Engstrand L."/>
            <person name="Kristiansson E."/>
            <person name="Moore E."/>
        </authorList>
    </citation>
    <scope>NUCLEOTIDE SEQUENCE [LARGE SCALE GENOMIC DNA]</scope>
    <source>
        <strain evidence="12 13">CCUG 54912</strain>
    </source>
</reference>
<organism evidence="12 13">
    <name type="scientific">Moraxella porci DSM 25326</name>
    <dbReference type="NCBI Taxonomy" id="573983"/>
    <lineage>
        <taxon>Bacteria</taxon>
        <taxon>Pseudomonadati</taxon>
        <taxon>Pseudomonadota</taxon>
        <taxon>Gammaproteobacteria</taxon>
        <taxon>Moraxellales</taxon>
        <taxon>Moraxellaceae</taxon>
        <taxon>Moraxella</taxon>
    </lineage>
</organism>
<name>A0A1T0CVF9_9GAMM</name>
<comment type="caution">
    <text evidence="12">The sequence shown here is derived from an EMBL/GenBank/DDBJ whole genome shotgun (WGS) entry which is preliminary data.</text>
</comment>
<keyword evidence="13" id="KW-1185">Reference proteome</keyword>
<evidence type="ECO:0000256" key="2">
    <source>
        <dbReference type="ARBA" id="ARBA00005528"/>
    </source>
</evidence>
<dbReference type="SUPFAM" id="SSF75217">
    <property type="entry name" value="alpha/beta knot"/>
    <property type="match status" value="1"/>
</dbReference>
<evidence type="ECO:0000313" key="12">
    <source>
        <dbReference type="EMBL" id="OOS26338.1"/>
    </source>
</evidence>
<evidence type="ECO:0000256" key="9">
    <source>
        <dbReference type="ARBA" id="ARBA00047944"/>
    </source>
</evidence>
<evidence type="ECO:0000256" key="8">
    <source>
        <dbReference type="ARBA" id="ARBA00025699"/>
    </source>
</evidence>
<dbReference type="Pfam" id="PF04452">
    <property type="entry name" value="Methyltrans_RNA"/>
    <property type="match status" value="1"/>
</dbReference>
<dbReference type="CDD" id="cd18084">
    <property type="entry name" value="RsmE-like"/>
    <property type="match status" value="1"/>
</dbReference>
<keyword evidence="3 10" id="KW-0963">Cytoplasm</keyword>
<keyword evidence="5 10" id="KW-0489">Methyltransferase</keyword>
<gene>
    <name evidence="12" type="ORF">B0681_00095</name>
</gene>